<dbReference type="GO" id="GO:0008967">
    <property type="term" value="F:phosphoglycolate phosphatase activity"/>
    <property type="evidence" value="ECO:0007669"/>
    <property type="project" value="TreeGrafter"/>
</dbReference>
<dbReference type="OrthoDB" id="4547358at2"/>
<dbReference type="EMBL" id="VUOB01000003">
    <property type="protein sequence ID" value="KAA2266179.1"/>
    <property type="molecule type" value="Genomic_DNA"/>
</dbReference>
<dbReference type="Gene3D" id="3.40.50.1000">
    <property type="entry name" value="HAD superfamily/HAD-like"/>
    <property type="match status" value="1"/>
</dbReference>
<dbReference type="InterPro" id="IPR041492">
    <property type="entry name" value="HAD_2"/>
</dbReference>
<dbReference type="SUPFAM" id="SSF56784">
    <property type="entry name" value="HAD-like"/>
    <property type="match status" value="1"/>
</dbReference>
<dbReference type="RefSeq" id="WP_149847917.1">
    <property type="nucleotide sequence ID" value="NZ_VUOB01000003.1"/>
</dbReference>
<dbReference type="GO" id="GO:0006281">
    <property type="term" value="P:DNA repair"/>
    <property type="evidence" value="ECO:0007669"/>
    <property type="project" value="TreeGrafter"/>
</dbReference>
<comment type="caution">
    <text evidence="1">The sequence shown here is derived from an EMBL/GenBank/DDBJ whole genome shotgun (WGS) entry which is preliminary data.</text>
</comment>
<dbReference type="InterPro" id="IPR050155">
    <property type="entry name" value="HAD-like_hydrolase_sf"/>
</dbReference>
<dbReference type="GO" id="GO:0005829">
    <property type="term" value="C:cytosol"/>
    <property type="evidence" value="ECO:0007669"/>
    <property type="project" value="TreeGrafter"/>
</dbReference>
<keyword evidence="2" id="KW-1185">Reference proteome</keyword>
<dbReference type="InterPro" id="IPR023214">
    <property type="entry name" value="HAD_sf"/>
</dbReference>
<dbReference type="Pfam" id="PF13419">
    <property type="entry name" value="HAD_2"/>
    <property type="match status" value="1"/>
</dbReference>
<reference evidence="1 2" key="1">
    <citation type="submission" date="2019-09" db="EMBL/GenBank/DDBJ databases">
        <title>Goodfellowia gen. nov., a new genus of the Pseudonocardineae related to Actinoalloteichus, containing Goodfellowia coeruleoviolacea gen. nov., comb. nov. gen. nov., comb. nov.</title>
        <authorList>
            <person name="Labeda D."/>
        </authorList>
    </citation>
    <scope>NUCLEOTIDE SEQUENCE [LARGE SCALE GENOMIC DNA]</scope>
    <source>
        <strain evidence="1 2">AN110305</strain>
    </source>
</reference>
<evidence type="ECO:0000313" key="1">
    <source>
        <dbReference type="EMBL" id="KAA2266179.1"/>
    </source>
</evidence>
<protein>
    <submittedName>
        <fullName evidence="1">HAD hydrolase-like protein</fullName>
    </submittedName>
</protein>
<sequence length="237" mass="24992">MTKDRTPVDDSESLRRILANTDALLLDFDGPVGSVFAGLPAPTVADHLRDILAQGGYSELPPDVAKAGDPFDVFRYAAELGPDEAHYVEAALRAHEVEAMSTAAPTPGAHDLIRAWHATGRQLAIVSNNSTASVKTYLHRHKLITYFGAISARNSSGPALLKPATYLLDQVTRAISVPAQRSTLVGDSLNDLFAAKAAGALAIGYANKPGKSALFADAGADAITTSMVNLGYVLRLL</sequence>
<gene>
    <name evidence="1" type="ORF">F0L68_03460</name>
</gene>
<accession>A0A5B2XTJ3</accession>
<keyword evidence="1" id="KW-0378">Hydrolase</keyword>
<dbReference type="PANTHER" id="PTHR43434:SF1">
    <property type="entry name" value="PHOSPHOGLYCOLATE PHOSPHATASE"/>
    <property type="match status" value="1"/>
</dbReference>
<dbReference type="Proteomes" id="UP000323454">
    <property type="component" value="Unassembled WGS sequence"/>
</dbReference>
<organism evidence="1 2">
    <name type="scientific">Solihabitans fulvus</name>
    <dbReference type="NCBI Taxonomy" id="1892852"/>
    <lineage>
        <taxon>Bacteria</taxon>
        <taxon>Bacillati</taxon>
        <taxon>Actinomycetota</taxon>
        <taxon>Actinomycetes</taxon>
        <taxon>Pseudonocardiales</taxon>
        <taxon>Pseudonocardiaceae</taxon>
        <taxon>Solihabitans</taxon>
    </lineage>
</organism>
<dbReference type="AlphaFoldDB" id="A0A5B2XTJ3"/>
<reference evidence="1 2" key="2">
    <citation type="submission" date="2019-09" db="EMBL/GenBank/DDBJ databases">
        <authorList>
            <person name="Jin C."/>
        </authorList>
    </citation>
    <scope>NUCLEOTIDE SEQUENCE [LARGE SCALE GENOMIC DNA]</scope>
    <source>
        <strain evidence="1 2">AN110305</strain>
    </source>
</reference>
<dbReference type="InterPro" id="IPR036412">
    <property type="entry name" value="HAD-like_sf"/>
</dbReference>
<name>A0A5B2XTJ3_9PSEU</name>
<proteinExistence type="predicted"/>
<dbReference type="PANTHER" id="PTHR43434">
    <property type="entry name" value="PHOSPHOGLYCOLATE PHOSPHATASE"/>
    <property type="match status" value="1"/>
</dbReference>
<evidence type="ECO:0000313" key="2">
    <source>
        <dbReference type="Proteomes" id="UP000323454"/>
    </source>
</evidence>